<keyword evidence="3" id="KW-1185">Reference proteome</keyword>
<sequence length="595" mass="65211">MRLNLRVDLLKGESLASFLCRLAAVNGVRLQAFCSHLGISSRSLIDGDVLAIAKVATLAAVDPRALMEEAVIKVETGFKLRGELLQRSSLHRQELFVCPACLQEDASVGSATYIRTLWQVEHLRACPIHDIELSDLGTPRNPSVSDDVLARIEPHLAELKLLTAAAPRALPSTFELYVRNRLGTRRQAHPFLDELELHAAARFSEMLGATALYGLWPALQQFTVAARRAAADEGFGIASLGTDAIRAFLGKLQTDRTGSGGGPQAVFGSLYNWVARGAPHPAFDPIRDVFREHIVETMPVAAGEVVLGRKVERRIVHSVRSMHRETGLHPKRLRKILEASARSETARSNGPNILIEADRGAELMTPFVDALSLKEAATYLGSDRVHTRLLLTAGFIQSLSATGGRMAFARSDLDAFLSTLREGADTLSPDDPHAASLPLAAKRANCSAMEIVKLVIEGRLARRGSFPGASGYLALLVDFTEVRSLVRGAPLEDLPRRRVIKELKTTSTVVDALIKHRMLLTESRINPSNRCPVEVVPRKALDAFRQTYGTLFEIAAENGCHHLRMKATLESRGIQPALPRETFHASFYRRADLQP</sequence>
<dbReference type="Proteomes" id="UP000291613">
    <property type="component" value="Unassembled WGS sequence"/>
</dbReference>
<gene>
    <name evidence="2" type="ORF">EYR15_06455</name>
</gene>
<dbReference type="EMBL" id="SIUB01000002">
    <property type="protein sequence ID" value="TBN54467.1"/>
    <property type="molecule type" value="Genomic_DNA"/>
</dbReference>
<accession>A0A4Q9GRS7</accession>
<protein>
    <recommendedName>
        <fullName evidence="1">TniQ domain-containing protein</fullName>
    </recommendedName>
</protein>
<dbReference type="Pfam" id="PF06527">
    <property type="entry name" value="TniQ"/>
    <property type="match status" value="1"/>
</dbReference>
<organism evidence="2 3">
    <name type="scientific">Hansschlegelia quercus</name>
    <dbReference type="NCBI Taxonomy" id="2528245"/>
    <lineage>
        <taxon>Bacteria</taxon>
        <taxon>Pseudomonadati</taxon>
        <taxon>Pseudomonadota</taxon>
        <taxon>Alphaproteobacteria</taxon>
        <taxon>Hyphomicrobiales</taxon>
        <taxon>Methylopilaceae</taxon>
        <taxon>Hansschlegelia</taxon>
    </lineage>
</organism>
<dbReference type="AlphaFoldDB" id="A0A4Q9GRS7"/>
<evidence type="ECO:0000313" key="3">
    <source>
        <dbReference type="Proteomes" id="UP000291613"/>
    </source>
</evidence>
<evidence type="ECO:0000313" key="2">
    <source>
        <dbReference type="EMBL" id="TBN54467.1"/>
    </source>
</evidence>
<dbReference type="RefSeq" id="WP_131002207.1">
    <property type="nucleotide sequence ID" value="NZ_JBHSZR010000005.1"/>
</dbReference>
<name>A0A4Q9GRS7_9HYPH</name>
<comment type="caution">
    <text evidence="2">The sequence shown here is derived from an EMBL/GenBank/DDBJ whole genome shotgun (WGS) entry which is preliminary data.</text>
</comment>
<dbReference type="InterPro" id="IPR009492">
    <property type="entry name" value="TniQ"/>
</dbReference>
<proteinExistence type="predicted"/>
<feature type="domain" description="TniQ" evidence="1">
    <location>
        <begin position="5"/>
        <end position="133"/>
    </location>
</feature>
<evidence type="ECO:0000259" key="1">
    <source>
        <dbReference type="Pfam" id="PF06527"/>
    </source>
</evidence>
<dbReference type="OrthoDB" id="7595282at2"/>
<reference evidence="2 3" key="1">
    <citation type="submission" date="2019-02" db="EMBL/GenBank/DDBJ databases">
        <title>Hansschlegelia quercus sp. nov., a novel methylotrophic bacterium from buds of oak (Quercus robur L.).</title>
        <authorList>
            <person name="Agafonova N.V."/>
            <person name="Kaparullina E.N."/>
            <person name="Grouzdev D.S."/>
            <person name="Doronina N.V."/>
        </authorList>
    </citation>
    <scope>NUCLEOTIDE SEQUENCE [LARGE SCALE GENOMIC DNA]</scope>
    <source>
        <strain evidence="2 3">Dub</strain>
    </source>
</reference>